<dbReference type="PANTHER" id="PTHR10799">
    <property type="entry name" value="SNF2/RAD54 HELICASE FAMILY"/>
    <property type="match status" value="1"/>
</dbReference>
<dbReference type="PROSITE" id="PS50966">
    <property type="entry name" value="ZF_SWIM"/>
    <property type="match status" value="1"/>
</dbReference>
<evidence type="ECO:0000259" key="5">
    <source>
        <dbReference type="PROSITE" id="PS51194"/>
    </source>
</evidence>
<evidence type="ECO:0000259" key="4">
    <source>
        <dbReference type="PROSITE" id="PS51192"/>
    </source>
</evidence>
<dbReference type="PROSITE" id="PS51194">
    <property type="entry name" value="HELICASE_CTER"/>
    <property type="match status" value="1"/>
</dbReference>
<dbReference type="Proteomes" id="UP000604083">
    <property type="component" value="Unassembled WGS sequence"/>
</dbReference>
<accession>A0A934RS60</accession>
<dbReference type="Gene3D" id="3.40.50.10810">
    <property type="entry name" value="Tandem AAA-ATPase domain"/>
    <property type="match status" value="1"/>
</dbReference>
<dbReference type="InterPro" id="IPR014001">
    <property type="entry name" value="Helicase_ATP-bd"/>
</dbReference>
<dbReference type="InterPro" id="IPR001650">
    <property type="entry name" value="Helicase_C-like"/>
</dbReference>
<keyword evidence="2" id="KW-0863">Zinc-finger</keyword>
<evidence type="ECO:0000256" key="1">
    <source>
        <dbReference type="ARBA" id="ARBA00022801"/>
    </source>
</evidence>
<dbReference type="Pfam" id="PF00271">
    <property type="entry name" value="Helicase_C"/>
    <property type="match status" value="1"/>
</dbReference>
<feature type="domain" description="Helicase C-terminal" evidence="5">
    <location>
        <begin position="831"/>
        <end position="991"/>
    </location>
</feature>
<dbReference type="Gene3D" id="3.40.50.300">
    <property type="entry name" value="P-loop containing nucleotide triphosphate hydrolases"/>
    <property type="match status" value="1"/>
</dbReference>
<dbReference type="RefSeq" id="WP_200392376.1">
    <property type="nucleotide sequence ID" value="NZ_JAENIO010000036.1"/>
</dbReference>
<reference evidence="6" key="1">
    <citation type="submission" date="2021-01" db="EMBL/GenBank/DDBJ databases">
        <title>Modified the classification status of verrucomicrobia.</title>
        <authorList>
            <person name="Feng X."/>
        </authorList>
    </citation>
    <scope>NUCLEOTIDE SEQUENCE</scope>
    <source>
        <strain evidence="6">KCTC 12986</strain>
    </source>
</reference>
<keyword evidence="1" id="KW-0378">Hydrolase</keyword>
<evidence type="ECO:0000313" key="6">
    <source>
        <dbReference type="EMBL" id="MBK1834942.1"/>
    </source>
</evidence>
<dbReference type="InterPro" id="IPR038718">
    <property type="entry name" value="SNF2-like_sf"/>
</dbReference>
<dbReference type="GO" id="GO:0005524">
    <property type="term" value="F:ATP binding"/>
    <property type="evidence" value="ECO:0007669"/>
    <property type="project" value="InterPro"/>
</dbReference>
<organism evidence="6 7">
    <name type="scientific">Roseibacillus ishigakijimensis</name>
    <dbReference type="NCBI Taxonomy" id="454146"/>
    <lineage>
        <taxon>Bacteria</taxon>
        <taxon>Pseudomonadati</taxon>
        <taxon>Verrucomicrobiota</taxon>
        <taxon>Verrucomicrobiia</taxon>
        <taxon>Verrucomicrobiales</taxon>
        <taxon>Verrucomicrobiaceae</taxon>
        <taxon>Roseibacillus</taxon>
    </lineage>
</organism>
<keyword evidence="2" id="KW-0479">Metal-binding</keyword>
<dbReference type="SMART" id="SM00487">
    <property type="entry name" value="DEXDc"/>
    <property type="match status" value="1"/>
</dbReference>
<feature type="domain" description="Helicase ATP-binding" evidence="4">
    <location>
        <begin position="555"/>
        <end position="710"/>
    </location>
</feature>
<dbReference type="InterPro" id="IPR049730">
    <property type="entry name" value="SNF2/RAD54-like_C"/>
</dbReference>
<sequence length="993" mass="109777">MSIELNDSVLMDMAGWKVMKEARGVWRAGVVKEASYRNGVLEGKVPGAGKAGKARLIIRSATDVDNECGCYAARKMGVVCAHVMAVALEVLEPQSKPVEQTEKKEVGPRISPDWPSWTVEEKEGARPVRLRVLLPVHLEKSWAAKQLMVGVEVEDLDAGETVMLAALKGEELLFVSESDAAVLEVLQSISPQEVPGIGFLPPPLFLDLLEGLGGHGRVSLGKKEALRVQVSNRPLPIRRLGDRVFADFTGGVPLLDGTRAWWFGPTDAKTARLWPIGAGIPEDLVRVWTVGLSLEMAGKHRAALDRFFDLSPVAEELPTVATPVIHLTLEGSLNHLAAELAFDYEESSRGKAFLRDEEGERTARRFLREWGFEKVRASYVLKDKDAIVRFHAYGREKVPADWVVREGERFRHAASQVVEVTPEMSFTSSGEDWFGVSLGYRSSNGNPLAAAEVRRIFQGGDGGQRTLPDGRVVVMEEAVAREMEALQRDLEGRQTGGGELRISAAQAGYLREAVKDGVLQAVGEEPWKEEEYEWDLGPGGEMLRSYQRAGVDWMLKLSSLGMGGILADDMGLGKTLQTLTFLYATGGQSLVVCPSSLVSNWVDEAAKFFPSMKVLAIEGPKRKKTLKEQGEEADVLVTSYALLRLDREGWQDWGFTTVILDEAQTIKNPEAKVSRAAFALSAEHRFALTGTPVENSVKDLWSIMNFVQPSYLGKRTDFAERYEKPLAKGDEPALRARLARRLRPLLLRRLKTEVATELPEKIEQVRYVELGKRQREVYEAILRESRQRVSDAEGGAKRMIALSALLRLRQACCDLRLTGLQEEEAGAKIALLEELLEEAVAGGHRVLVFSQFVQFLQAMVPMLAERGWKSCYLDGSTKNRGEVVKRFQQNDDIPVFLISLKAGGVGLNLTAADTVIHVDPWWNPAVEAQATDRAYRIGQERVVTSYKLIARGTVEEKILTLQEKKRTLISSLTEGEAGAAGISESEVLDILES</sequence>
<dbReference type="InterPro" id="IPR000330">
    <property type="entry name" value="SNF2_N"/>
</dbReference>
<gene>
    <name evidence="6" type="ORF">JIN78_12805</name>
</gene>
<dbReference type="InterPro" id="IPR027417">
    <property type="entry name" value="P-loop_NTPase"/>
</dbReference>
<dbReference type="GO" id="GO:0008270">
    <property type="term" value="F:zinc ion binding"/>
    <property type="evidence" value="ECO:0007669"/>
    <property type="project" value="UniProtKB-KW"/>
</dbReference>
<dbReference type="CDD" id="cd18793">
    <property type="entry name" value="SF2_C_SNF"/>
    <property type="match status" value="1"/>
</dbReference>
<evidence type="ECO:0000256" key="2">
    <source>
        <dbReference type="PROSITE-ProRule" id="PRU00325"/>
    </source>
</evidence>
<dbReference type="PROSITE" id="PS51192">
    <property type="entry name" value="HELICASE_ATP_BIND_1"/>
    <property type="match status" value="1"/>
</dbReference>
<comment type="caution">
    <text evidence="6">The sequence shown here is derived from an EMBL/GenBank/DDBJ whole genome shotgun (WGS) entry which is preliminary data.</text>
</comment>
<dbReference type="GO" id="GO:0016787">
    <property type="term" value="F:hydrolase activity"/>
    <property type="evidence" value="ECO:0007669"/>
    <property type="project" value="UniProtKB-KW"/>
</dbReference>
<evidence type="ECO:0000313" key="7">
    <source>
        <dbReference type="Proteomes" id="UP000604083"/>
    </source>
</evidence>
<name>A0A934RS60_9BACT</name>
<dbReference type="Pfam" id="PF00176">
    <property type="entry name" value="SNF2-rel_dom"/>
    <property type="match status" value="1"/>
</dbReference>
<dbReference type="EMBL" id="JAENIO010000036">
    <property type="protein sequence ID" value="MBK1834942.1"/>
    <property type="molecule type" value="Genomic_DNA"/>
</dbReference>
<dbReference type="SUPFAM" id="SSF52540">
    <property type="entry name" value="P-loop containing nucleoside triphosphate hydrolases"/>
    <property type="match status" value="2"/>
</dbReference>
<protein>
    <submittedName>
        <fullName evidence="6">SNF2 helicase associated domain-containing protein</fullName>
    </submittedName>
</protein>
<feature type="domain" description="SWIM-type" evidence="3">
    <location>
        <begin position="58"/>
        <end position="91"/>
    </location>
</feature>
<keyword evidence="2" id="KW-0862">Zinc</keyword>
<dbReference type="InterPro" id="IPR007527">
    <property type="entry name" value="Znf_SWIM"/>
</dbReference>
<dbReference type="SMART" id="SM00490">
    <property type="entry name" value="HELICc"/>
    <property type="match status" value="1"/>
</dbReference>
<proteinExistence type="predicted"/>
<keyword evidence="7" id="KW-1185">Reference proteome</keyword>
<dbReference type="AlphaFoldDB" id="A0A934RS60"/>
<evidence type="ECO:0000259" key="3">
    <source>
        <dbReference type="PROSITE" id="PS50966"/>
    </source>
</evidence>